<proteinExistence type="predicted"/>
<gene>
    <name evidence="3" type="ORF">ACGRHZ_09520</name>
</gene>
<name>A0ABW7J632_9VIBR</name>
<dbReference type="InterPro" id="IPR036249">
    <property type="entry name" value="Thioredoxin-like_sf"/>
</dbReference>
<dbReference type="Pfam" id="PF13098">
    <property type="entry name" value="Thioredoxin_2"/>
    <property type="match status" value="1"/>
</dbReference>
<dbReference type="PANTHER" id="PTHR35272">
    <property type="entry name" value="THIOL:DISULFIDE INTERCHANGE PROTEIN DSBC-RELATED"/>
    <property type="match status" value="1"/>
</dbReference>
<feature type="domain" description="Thioredoxin-like fold" evidence="2">
    <location>
        <begin position="91"/>
        <end position="230"/>
    </location>
</feature>
<keyword evidence="4" id="KW-1185">Reference proteome</keyword>
<evidence type="ECO:0000313" key="3">
    <source>
        <dbReference type="EMBL" id="MFH0271574.1"/>
    </source>
</evidence>
<accession>A0ABW7J632</accession>
<dbReference type="Proteomes" id="UP001607221">
    <property type="component" value="Unassembled WGS sequence"/>
</dbReference>
<dbReference type="InterPro" id="IPR012336">
    <property type="entry name" value="Thioredoxin-like_fold"/>
</dbReference>
<keyword evidence="1" id="KW-0732">Signal</keyword>
<protein>
    <submittedName>
        <fullName evidence="3">Thioredoxin fold domain-containing protein</fullName>
    </submittedName>
</protein>
<evidence type="ECO:0000259" key="2">
    <source>
        <dbReference type="Pfam" id="PF13098"/>
    </source>
</evidence>
<dbReference type="EMBL" id="JBIHSE010000001">
    <property type="protein sequence ID" value="MFH0271574.1"/>
    <property type="molecule type" value="Genomic_DNA"/>
</dbReference>
<evidence type="ECO:0000313" key="4">
    <source>
        <dbReference type="Proteomes" id="UP001607221"/>
    </source>
</evidence>
<dbReference type="PANTHER" id="PTHR35272:SF3">
    <property type="entry name" value="THIOL:DISULFIDE INTERCHANGE PROTEIN DSBC"/>
    <property type="match status" value="1"/>
</dbReference>
<dbReference type="Gene3D" id="3.40.30.10">
    <property type="entry name" value="Glutaredoxin"/>
    <property type="match status" value="1"/>
</dbReference>
<reference evidence="3 4" key="1">
    <citation type="submission" date="2024-10" db="EMBL/GenBank/DDBJ databases">
        <authorList>
            <person name="Yibar A."/>
            <person name="Saticioglu I.B."/>
            <person name="Duman M."/>
            <person name="Ajmi N."/>
            <person name="Gurler F."/>
            <person name="Ay H."/>
            <person name="Onuk E."/>
            <person name="Guler S."/>
            <person name="Romalde J.L."/>
        </authorList>
    </citation>
    <scope>NUCLEOTIDE SEQUENCE [LARGE SCALE GENOMIC DNA]</scope>
    <source>
        <strain evidence="3 4">1-TCBS-A</strain>
    </source>
</reference>
<sequence length="249" mass="27965">MKLKKTLITTLVAALTFTPLAFAKTTQEKLADINKILEAEGNADIVDSLHESLALYVEQQHAFDDTLKVNHDYIFNNPDLPWFGAEKPILTIAVLTDLSCPWCKKLDPVMRKIVEQHPDEIRVVNLYVPLKERGMGSNSATFALNVWQGDKEHFEDIELTMMGKPGIHNPRSIMKVAQAKDAVKYISTTDKATELVKKNTELFSKLGARGTPAILLDGSLIPGYMPYERMYPAVIRALEKKRAELANKK</sequence>
<comment type="caution">
    <text evidence="3">The sequence shown here is derived from an EMBL/GenBank/DDBJ whole genome shotgun (WGS) entry which is preliminary data.</text>
</comment>
<feature type="signal peptide" evidence="1">
    <location>
        <begin position="1"/>
        <end position="23"/>
    </location>
</feature>
<dbReference type="RefSeq" id="WP_186174695.1">
    <property type="nucleotide sequence ID" value="NZ_CAJFAE010000001.1"/>
</dbReference>
<dbReference type="SUPFAM" id="SSF52833">
    <property type="entry name" value="Thioredoxin-like"/>
    <property type="match status" value="1"/>
</dbReference>
<evidence type="ECO:0000256" key="1">
    <source>
        <dbReference type="SAM" id="SignalP"/>
    </source>
</evidence>
<dbReference type="InterPro" id="IPR051470">
    <property type="entry name" value="Thiol:disulfide_interchange"/>
</dbReference>
<feature type="chain" id="PRO_5046913619" evidence="1">
    <location>
        <begin position="24"/>
        <end position="249"/>
    </location>
</feature>
<organism evidence="3 4">
    <name type="scientific">Vibrio jasicida</name>
    <dbReference type="NCBI Taxonomy" id="766224"/>
    <lineage>
        <taxon>Bacteria</taxon>
        <taxon>Pseudomonadati</taxon>
        <taxon>Pseudomonadota</taxon>
        <taxon>Gammaproteobacteria</taxon>
        <taxon>Vibrionales</taxon>
        <taxon>Vibrionaceae</taxon>
        <taxon>Vibrio</taxon>
    </lineage>
</organism>